<gene>
    <name evidence="4" type="ORF">B0J13DRAFT_586247</name>
</gene>
<dbReference type="EMBL" id="JAGMUU010000014">
    <property type="protein sequence ID" value="KAH7139632.1"/>
    <property type="molecule type" value="Genomic_DNA"/>
</dbReference>
<dbReference type="InterPro" id="IPR001138">
    <property type="entry name" value="Zn2Cys6_DnaBD"/>
</dbReference>
<dbReference type="PANTHER" id="PTHR37534:SF46">
    <property type="entry name" value="ZN(II)2CYS6 TRANSCRIPTION FACTOR (EUROFUNG)"/>
    <property type="match status" value="1"/>
</dbReference>
<evidence type="ECO:0000313" key="4">
    <source>
        <dbReference type="EMBL" id="KAH7139632.1"/>
    </source>
</evidence>
<dbReference type="GO" id="GO:0005634">
    <property type="term" value="C:nucleus"/>
    <property type="evidence" value="ECO:0007669"/>
    <property type="project" value="UniProtKB-SubCell"/>
</dbReference>
<dbReference type="CDD" id="cd00067">
    <property type="entry name" value="GAL4"/>
    <property type="match status" value="1"/>
</dbReference>
<evidence type="ECO:0000256" key="2">
    <source>
        <dbReference type="ARBA" id="ARBA00023242"/>
    </source>
</evidence>
<organism evidence="4 5">
    <name type="scientific">Dactylonectria estremocensis</name>
    <dbReference type="NCBI Taxonomy" id="1079267"/>
    <lineage>
        <taxon>Eukaryota</taxon>
        <taxon>Fungi</taxon>
        <taxon>Dikarya</taxon>
        <taxon>Ascomycota</taxon>
        <taxon>Pezizomycotina</taxon>
        <taxon>Sordariomycetes</taxon>
        <taxon>Hypocreomycetidae</taxon>
        <taxon>Hypocreales</taxon>
        <taxon>Nectriaceae</taxon>
        <taxon>Dactylonectria</taxon>
    </lineage>
</organism>
<proteinExistence type="predicted"/>
<reference evidence="4" key="1">
    <citation type="journal article" date="2021" name="Nat. Commun.">
        <title>Genetic determinants of endophytism in the Arabidopsis root mycobiome.</title>
        <authorList>
            <person name="Mesny F."/>
            <person name="Miyauchi S."/>
            <person name="Thiergart T."/>
            <person name="Pickel B."/>
            <person name="Atanasova L."/>
            <person name="Karlsson M."/>
            <person name="Huettel B."/>
            <person name="Barry K.W."/>
            <person name="Haridas S."/>
            <person name="Chen C."/>
            <person name="Bauer D."/>
            <person name="Andreopoulos W."/>
            <person name="Pangilinan J."/>
            <person name="LaButti K."/>
            <person name="Riley R."/>
            <person name="Lipzen A."/>
            <person name="Clum A."/>
            <person name="Drula E."/>
            <person name="Henrissat B."/>
            <person name="Kohler A."/>
            <person name="Grigoriev I.V."/>
            <person name="Martin F.M."/>
            <person name="Hacquard S."/>
        </authorList>
    </citation>
    <scope>NUCLEOTIDE SEQUENCE</scope>
    <source>
        <strain evidence="4">MPI-CAGE-AT-0021</strain>
    </source>
</reference>
<feature type="domain" description="Zn(2)-C6 fungal-type" evidence="3">
    <location>
        <begin position="6"/>
        <end position="36"/>
    </location>
</feature>
<dbReference type="Pfam" id="PF00172">
    <property type="entry name" value="Zn_clus"/>
    <property type="match status" value="1"/>
</dbReference>
<keyword evidence="5" id="KW-1185">Reference proteome</keyword>
<dbReference type="InterPro" id="IPR036864">
    <property type="entry name" value="Zn2-C6_fun-type_DNA-bd_sf"/>
</dbReference>
<dbReference type="PANTHER" id="PTHR37534">
    <property type="entry name" value="TRANSCRIPTIONAL ACTIVATOR PROTEIN UGA3"/>
    <property type="match status" value="1"/>
</dbReference>
<dbReference type="PROSITE" id="PS50048">
    <property type="entry name" value="ZN2_CY6_FUNGAL_2"/>
    <property type="match status" value="1"/>
</dbReference>
<dbReference type="OrthoDB" id="4356994at2759"/>
<dbReference type="InterPro" id="IPR021858">
    <property type="entry name" value="Fun_TF"/>
</dbReference>
<comment type="caution">
    <text evidence="4">The sequence shown here is derived from an EMBL/GenBank/DDBJ whole genome shotgun (WGS) entry which is preliminary data.</text>
</comment>
<dbReference type="AlphaFoldDB" id="A0A9P9EM62"/>
<name>A0A9P9EM62_9HYPO</name>
<comment type="subcellular location">
    <subcellularLocation>
        <location evidence="1">Nucleus</location>
    </subcellularLocation>
</comment>
<dbReference type="Gene3D" id="4.10.240.10">
    <property type="entry name" value="Zn(2)-C6 fungal-type DNA-binding domain"/>
    <property type="match status" value="1"/>
</dbReference>
<protein>
    <recommendedName>
        <fullName evidence="3">Zn(2)-C6 fungal-type domain-containing protein</fullName>
    </recommendedName>
</protein>
<keyword evidence="2" id="KW-0539">Nucleus</keyword>
<dbReference type="SMART" id="SM00066">
    <property type="entry name" value="GAL4"/>
    <property type="match status" value="1"/>
</dbReference>
<sequence length="536" mass="60479">MAHTTGCRTCISKRVKCDELRPECGRCVRLRLPCEWAPQPPSLALRRRGQGPIKARDDGWAPGVILPKPVDADSDDWIVDLTHQHQQHQLYNLQFPSSLPFNPFNSANYPSASTSVFFTNDLPTYHAPSTGTSDMQAVSFHRVVFAPLKSTRTAAVSAHALFLNRALENGMALHFLLALSHSELAVHQGVSLDTPHEAWTHYQRGSRLFLQALDPLAQPDHVAMMLSFLYMYMFWMRRSPLNVPKLRELSQSVLAYVKRYDLDELCASASVSASAHASTSDQVLIARILTYLYDRDGFCGFFGCGGVFASYVSQNHDKRHRIWRLSRNTFPGADEVPTTMGLTQVPKMQDSAVLGVYFDLIALHHDINNYSQAPEDQALAARVRIKRSLDRIQEEQPFISNLVAESERQGSSPFLMALVTVTFFHALQIYFYRSRSSYFGQRPVPAEVQWALRELVAAAYYTMATGPVQLLERFQWSLLIAGIETHDPVHQEWISRVISDPSMKHALYLIQEAQGVACVSMQTMRQIIERCSQASM</sequence>
<dbReference type="Proteomes" id="UP000717696">
    <property type="component" value="Unassembled WGS sequence"/>
</dbReference>
<evidence type="ECO:0000313" key="5">
    <source>
        <dbReference type="Proteomes" id="UP000717696"/>
    </source>
</evidence>
<evidence type="ECO:0000259" key="3">
    <source>
        <dbReference type="PROSITE" id="PS50048"/>
    </source>
</evidence>
<evidence type="ECO:0000256" key="1">
    <source>
        <dbReference type="ARBA" id="ARBA00004123"/>
    </source>
</evidence>
<dbReference type="Pfam" id="PF11951">
    <property type="entry name" value="Fungal_trans_2"/>
    <property type="match status" value="1"/>
</dbReference>
<dbReference type="SUPFAM" id="SSF57701">
    <property type="entry name" value="Zn2/Cys6 DNA-binding domain"/>
    <property type="match status" value="1"/>
</dbReference>
<dbReference type="GO" id="GO:0000981">
    <property type="term" value="F:DNA-binding transcription factor activity, RNA polymerase II-specific"/>
    <property type="evidence" value="ECO:0007669"/>
    <property type="project" value="InterPro"/>
</dbReference>
<accession>A0A9P9EM62</accession>
<dbReference type="GO" id="GO:0008270">
    <property type="term" value="F:zinc ion binding"/>
    <property type="evidence" value="ECO:0007669"/>
    <property type="project" value="InterPro"/>
</dbReference>